<dbReference type="PANTHER" id="PTHR30332:SF17">
    <property type="entry name" value="TYPE IV PILIATION SYSTEM PROTEIN DR_0774-RELATED"/>
    <property type="match status" value="1"/>
</dbReference>
<accession>A0AA41YSQ4</accession>
<evidence type="ECO:0000259" key="3">
    <source>
        <dbReference type="Pfam" id="PF00263"/>
    </source>
</evidence>
<feature type="domain" description="Type II/III secretion system secretin-like" evidence="3">
    <location>
        <begin position="283"/>
        <end position="449"/>
    </location>
</feature>
<dbReference type="Pfam" id="PF00263">
    <property type="entry name" value="Secretin"/>
    <property type="match status" value="1"/>
</dbReference>
<feature type="signal peptide" evidence="2">
    <location>
        <begin position="1"/>
        <end position="28"/>
    </location>
</feature>
<dbReference type="InterPro" id="IPR032789">
    <property type="entry name" value="T2SS-T3SS_pil_N"/>
</dbReference>
<evidence type="ECO:0000256" key="2">
    <source>
        <dbReference type="SAM" id="SignalP"/>
    </source>
</evidence>
<dbReference type="GO" id="GO:0009306">
    <property type="term" value="P:protein secretion"/>
    <property type="evidence" value="ECO:0007669"/>
    <property type="project" value="InterPro"/>
</dbReference>
<reference evidence="6" key="1">
    <citation type="submission" date="2022-05" db="EMBL/GenBank/DDBJ databases">
        <authorList>
            <person name="Pankratov T."/>
        </authorList>
    </citation>
    <scope>NUCLEOTIDE SEQUENCE</scope>
    <source>
        <strain evidence="6">BP6-180914</strain>
    </source>
</reference>
<dbReference type="AlphaFoldDB" id="A0AA41YSQ4"/>
<dbReference type="PRINTS" id="PR00811">
    <property type="entry name" value="BCTERIALGSPD"/>
</dbReference>
<feature type="domain" description="Pilus formation protein N-terminal" evidence="5">
    <location>
        <begin position="56"/>
        <end position="124"/>
    </location>
</feature>
<feature type="domain" description="BON" evidence="4">
    <location>
        <begin position="137"/>
        <end position="175"/>
    </location>
</feature>
<keyword evidence="7" id="KW-1185">Reference proteome</keyword>
<name>A0AA41YSQ4_9HYPH</name>
<evidence type="ECO:0000313" key="7">
    <source>
        <dbReference type="Proteomes" id="UP001165667"/>
    </source>
</evidence>
<protein>
    <submittedName>
        <fullName evidence="6">Type II and III secretion system protein family protein</fullName>
    </submittedName>
</protein>
<dbReference type="PANTHER" id="PTHR30332">
    <property type="entry name" value="PROBABLE GENERAL SECRETION PATHWAY PROTEIN D"/>
    <property type="match status" value="1"/>
</dbReference>
<dbReference type="InterPro" id="IPR007055">
    <property type="entry name" value="BON_dom"/>
</dbReference>
<dbReference type="Pfam" id="PF13629">
    <property type="entry name" value="T2SS-T3SS_pil_N"/>
    <property type="match status" value="1"/>
</dbReference>
<dbReference type="InterPro" id="IPR001775">
    <property type="entry name" value="GspD/PilQ"/>
</dbReference>
<proteinExistence type="inferred from homology"/>
<feature type="chain" id="PRO_5041434352" evidence="2">
    <location>
        <begin position="29"/>
        <end position="503"/>
    </location>
</feature>
<dbReference type="Proteomes" id="UP001165667">
    <property type="component" value="Unassembled WGS sequence"/>
</dbReference>
<evidence type="ECO:0000259" key="4">
    <source>
        <dbReference type="Pfam" id="PF04972"/>
    </source>
</evidence>
<keyword evidence="2" id="KW-0732">Signal</keyword>
<comment type="similarity">
    <text evidence="1">Belongs to the bacterial secretin family.</text>
</comment>
<dbReference type="InterPro" id="IPR004846">
    <property type="entry name" value="T2SS/T3SS_dom"/>
</dbReference>
<evidence type="ECO:0000259" key="5">
    <source>
        <dbReference type="Pfam" id="PF13629"/>
    </source>
</evidence>
<dbReference type="Pfam" id="PF04972">
    <property type="entry name" value="BON"/>
    <property type="match status" value="1"/>
</dbReference>
<evidence type="ECO:0000313" key="6">
    <source>
        <dbReference type="EMBL" id="MCW6506491.1"/>
    </source>
</evidence>
<sequence length="503" mass="53023">MGTLQARRLIQAVAGLSLLASPCGPAMSQPVIQQGPEQASIPAPPFIQIDPSRPTRRLTMAVGKSSIVDLPGEASEIFIGNPAVANAVVRSAHKMFIMGVANGQTTIFALDKAGHQIATLELTVGRDTSELSAIYRTALPGNDIRVQTVDDTIILTGEVQSAVDAQKAQDIANAFVNYTAVGGGSASSGSGSGSSVSFGSTQVVSGKLINALVIRERDQVMLKVQVVEVQRAVLKQLGVSITGNWSNAGQKFISSQQPSLSPLFNQGGAELMKAGHLNSTIDAFERNGVAHVLAEPTVTAISGESAKFTAGGSIPVANSSTIDTTTGKCTVTTTLQNYGVTLNFTPTVLSEGRISLHLATEVTEPDGTHVVQSACSNQVGFRTRTHETTVELPSGGSIVTAGLIQQSSKQAIAGIPGLMNLPILGTLFRSRDYQRDESELMIVVTPYIAKTLRADQVTRPDDGLADATDPQAWFLGRINRIYSTADNPELIRNFRGRVGFITD</sequence>
<gene>
    <name evidence="6" type="ORF">M8523_00465</name>
</gene>
<dbReference type="GO" id="GO:0015627">
    <property type="term" value="C:type II protein secretion system complex"/>
    <property type="evidence" value="ECO:0007669"/>
    <property type="project" value="TreeGrafter"/>
</dbReference>
<dbReference type="InterPro" id="IPR050810">
    <property type="entry name" value="Bact_Secretion_Sys_Channel"/>
</dbReference>
<organism evidence="6 7">
    <name type="scientific">Lichenifustis flavocetrariae</name>
    <dbReference type="NCBI Taxonomy" id="2949735"/>
    <lineage>
        <taxon>Bacteria</taxon>
        <taxon>Pseudomonadati</taxon>
        <taxon>Pseudomonadota</taxon>
        <taxon>Alphaproteobacteria</taxon>
        <taxon>Hyphomicrobiales</taxon>
        <taxon>Lichenihabitantaceae</taxon>
        <taxon>Lichenifustis</taxon>
    </lineage>
</organism>
<dbReference type="EMBL" id="JAMOIM010000001">
    <property type="protein sequence ID" value="MCW6506491.1"/>
    <property type="molecule type" value="Genomic_DNA"/>
</dbReference>
<comment type="caution">
    <text evidence="6">The sequence shown here is derived from an EMBL/GenBank/DDBJ whole genome shotgun (WGS) entry which is preliminary data.</text>
</comment>
<evidence type="ECO:0000256" key="1">
    <source>
        <dbReference type="RuleBase" id="RU004003"/>
    </source>
</evidence>
<dbReference type="RefSeq" id="WP_282582854.1">
    <property type="nucleotide sequence ID" value="NZ_JAMOIM010000001.1"/>
</dbReference>